<gene>
    <name evidence="3" type="ORF">C0Z19_18065</name>
</gene>
<evidence type="ECO:0000313" key="3">
    <source>
        <dbReference type="EMBL" id="PMS21873.1"/>
    </source>
</evidence>
<organism evidence="3 4">
    <name type="scientific">Trinickia soli</name>
    <dbReference type="NCBI Taxonomy" id="380675"/>
    <lineage>
        <taxon>Bacteria</taxon>
        <taxon>Pseudomonadati</taxon>
        <taxon>Pseudomonadota</taxon>
        <taxon>Betaproteobacteria</taxon>
        <taxon>Burkholderiales</taxon>
        <taxon>Burkholderiaceae</taxon>
        <taxon>Trinickia</taxon>
    </lineage>
</organism>
<evidence type="ECO:0000256" key="1">
    <source>
        <dbReference type="SAM" id="MobiDB-lite"/>
    </source>
</evidence>
<comment type="caution">
    <text evidence="3">The sequence shown here is derived from an EMBL/GenBank/DDBJ whole genome shotgun (WGS) entry which is preliminary data.</text>
</comment>
<sequence>MLELRILTGLHRGAALPLDGDELRIGSGGQNDLILLDPGMPEHAGILEQSGDSTWQFRSLTVANRRGASAEAAHTTVAAGARWFAGPVLIGCDEENAPWPSAATHASTRPSAKRPFSLRTKTDAALLATALAALAAVLAMQALGGQSTADPEHHTASAPAGQPVGDARHVTEPSVGQASDPQRERVVTGLVYPDQSIKRPPFAIRSASSGPYGFIVTDDDRILMPGSRWQSFTLVRIEPGRAVFTGPYAAELTW</sequence>
<keyword evidence="4" id="KW-1185">Reference proteome</keyword>
<accession>A0A2N7VXK2</accession>
<name>A0A2N7VXK2_9BURK</name>
<dbReference type="EMBL" id="PNYB01000015">
    <property type="protein sequence ID" value="PMS21873.1"/>
    <property type="molecule type" value="Genomic_DNA"/>
</dbReference>
<dbReference type="Pfam" id="PF16697">
    <property type="entry name" value="Yop-YscD_cpl"/>
    <property type="match status" value="1"/>
</dbReference>
<reference evidence="3 4" key="1">
    <citation type="submission" date="2018-01" db="EMBL/GenBank/DDBJ databases">
        <title>Whole genome analyses suggest that Burkholderia sensu lato contains two further novel genera in the rhizoxinica-symbiotica group Mycetohabitans gen. nov., and Trinickia gen. nov.: implications for the evolution of diazotrophy and nodulation in the Burkholderiaceae.</title>
        <authorList>
            <person name="Estrada-de los Santos P."/>
            <person name="Palmer M."/>
            <person name="Chavez-Ramirez B."/>
            <person name="Beukes C."/>
            <person name="Steenkamp E.T."/>
            <person name="Hirsch A.M."/>
            <person name="Manyaka P."/>
            <person name="Maluk M."/>
            <person name="Lafos M."/>
            <person name="Crook M."/>
            <person name="Gross E."/>
            <person name="Simon M.F."/>
            <person name="Bueno dos Reis Junior F."/>
            <person name="Poole P.S."/>
            <person name="Venter S.N."/>
            <person name="James E.K."/>
        </authorList>
    </citation>
    <scope>NUCLEOTIDE SEQUENCE [LARGE SCALE GENOMIC DNA]</scope>
    <source>
        <strain evidence="3 4">GP25-8</strain>
    </source>
</reference>
<dbReference type="RefSeq" id="WP_102611198.1">
    <property type="nucleotide sequence ID" value="NZ_CADIKD010000003.1"/>
</dbReference>
<protein>
    <recommendedName>
        <fullName evidence="2">YscD cytoplasmic domain-containing protein</fullName>
    </recommendedName>
</protein>
<dbReference type="Proteomes" id="UP000235347">
    <property type="component" value="Unassembled WGS sequence"/>
</dbReference>
<feature type="region of interest" description="Disordered" evidence="1">
    <location>
        <begin position="147"/>
        <end position="184"/>
    </location>
</feature>
<dbReference type="InterPro" id="IPR032030">
    <property type="entry name" value="YscD_cytoplasmic_dom"/>
</dbReference>
<evidence type="ECO:0000259" key="2">
    <source>
        <dbReference type="Pfam" id="PF16697"/>
    </source>
</evidence>
<evidence type="ECO:0000313" key="4">
    <source>
        <dbReference type="Proteomes" id="UP000235347"/>
    </source>
</evidence>
<dbReference type="AlphaFoldDB" id="A0A2N7VXK2"/>
<feature type="domain" description="YscD cytoplasmic" evidence="2">
    <location>
        <begin position="5"/>
        <end position="65"/>
    </location>
</feature>
<proteinExistence type="predicted"/>
<dbReference type="Gene3D" id="2.60.200.20">
    <property type="match status" value="1"/>
</dbReference>